<dbReference type="OrthoDB" id="10473788at2759"/>
<dbReference type="Proteomes" id="UP000012174">
    <property type="component" value="Unassembled WGS sequence"/>
</dbReference>
<keyword evidence="2" id="KW-1185">Reference proteome</keyword>
<protein>
    <submittedName>
        <fullName evidence="1">Uncharacterized protein</fullName>
    </submittedName>
</protein>
<gene>
    <name evidence="1" type="ORF">UCREL1_6144</name>
</gene>
<organism evidence="1 2">
    <name type="scientific">Eutypa lata (strain UCR-EL1)</name>
    <name type="common">Grapevine dieback disease fungus</name>
    <name type="synonym">Eutypa armeniacae</name>
    <dbReference type="NCBI Taxonomy" id="1287681"/>
    <lineage>
        <taxon>Eukaryota</taxon>
        <taxon>Fungi</taxon>
        <taxon>Dikarya</taxon>
        <taxon>Ascomycota</taxon>
        <taxon>Pezizomycotina</taxon>
        <taxon>Sordariomycetes</taxon>
        <taxon>Xylariomycetidae</taxon>
        <taxon>Xylariales</taxon>
        <taxon>Diatrypaceae</taxon>
        <taxon>Eutypa</taxon>
    </lineage>
</organism>
<dbReference type="HOGENOM" id="CLU_2223268_0_0_1"/>
<reference evidence="2" key="1">
    <citation type="journal article" date="2013" name="Genome Announc.">
        <title>Draft genome sequence of the grapevine dieback fungus Eutypa lata UCR-EL1.</title>
        <authorList>
            <person name="Blanco-Ulate B."/>
            <person name="Rolshausen P.E."/>
            <person name="Cantu D."/>
        </authorList>
    </citation>
    <scope>NUCLEOTIDE SEQUENCE [LARGE SCALE GENOMIC DNA]</scope>
    <source>
        <strain evidence="2">UCR-EL1</strain>
    </source>
</reference>
<dbReference type="AlphaFoldDB" id="M7SQT4"/>
<evidence type="ECO:0000313" key="2">
    <source>
        <dbReference type="Proteomes" id="UP000012174"/>
    </source>
</evidence>
<evidence type="ECO:0000313" key="1">
    <source>
        <dbReference type="EMBL" id="EMR66858.1"/>
    </source>
</evidence>
<dbReference type="EMBL" id="KB706578">
    <property type="protein sequence ID" value="EMR66858.1"/>
    <property type="molecule type" value="Genomic_DNA"/>
</dbReference>
<dbReference type="KEGG" id="ela:UCREL1_6144"/>
<accession>M7SQT4</accession>
<name>M7SQT4_EUTLA</name>
<sequence>MPMEATDGRALTWRKWVDFVTAKVVNEPTSTNDCCFVGDGFAGDTSGYPMKKLATRGSGNKWGVHRIMFFMMHPDQLALARDLAWHCAHGCSRGRYNFTQSAAYFN</sequence>
<proteinExistence type="predicted"/>